<reference evidence="4 5" key="1">
    <citation type="submission" date="2016-06" db="EMBL/GenBank/DDBJ databases">
        <authorList>
            <person name="Kjaerup R.B."/>
            <person name="Dalgaard T.S."/>
            <person name="Juul-Madsen H.R."/>
        </authorList>
    </citation>
    <scope>NUCLEOTIDE SEQUENCE [LARGE SCALE GENOMIC DNA]</scope>
    <source>
        <strain evidence="4 5">GCSL-Mp3</strain>
    </source>
</reference>
<dbReference type="RefSeq" id="WP_067427204.1">
    <property type="nucleotide sequence ID" value="NZ_LZEX01000046.1"/>
</dbReference>
<dbReference type="GO" id="GO:0046872">
    <property type="term" value="F:metal ion binding"/>
    <property type="evidence" value="ECO:0007669"/>
    <property type="project" value="UniProtKB-KW"/>
</dbReference>
<protein>
    <submittedName>
        <fullName evidence="4">Hydrolase</fullName>
    </submittedName>
</protein>
<comment type="caution">
    <text evidence="4">The sequence shown here is derived from an EMBL/GenBank/DDBJ whole genome shotgun (WGS) entry which is preliminary data.</text>
</comment>
<keyword evidence="2 4" id="KW-0378">Hydrolase</keyword>
<dbReference type="GO" id="GO:0005737">
    <property type="term" value="C:cytoplasm"/>
    <property type="evidence" value="ECO:0007669"/>
    <property type="project" value="TreeGrafter"/>
</dbReference>
<dbReference type="Pfam" id="PF13023">
    <property type="entry name" value="HD_3"/>
    <property type="match status" value="1"/>
</dbReference>
<name>A0A1B8GZ95_9GAMM</name>
<accession>A0A1B8GZ95</accession>
<dbReference type="PANTHER" id="PTHR11845:SF13">
    <property type="entry name" value="5'-DEOXYNUCLEOTIDASE HDDC2"/>
    <property type="match status" value="1"/>
</dbReference>
<evidence type="ECO:0000259" key="3">
    <source>
        <dbReference type="Pfam" id="PF13023"/>
    </source>
</evidence>
<feature type="domain" description="HD" evidence="3">
    <location>
        <begin position="26"/>
        <end position="187"/>
    </location>
</feature>
<dbReference type="EMBL" id="LZEX01000046">
    <property type="protein sequence ID" value="OBU02145.1"/>
    <property type="molecule type" value="Genomic_DNA"/>
</dbReference>
<evidence type="ECO:0000256" key="2">
    <source>
        <dbReference type="ARBA" id="ARBA00022801"/>
    </source>
</evidence>
<evidence type="ECO:0000313" key="5">
    <source>
        <dbReference type="Proteomes" id="UP000092247"/>
    </source>
</evidence>
<dbReference type="GO" id="GO:0002953">
    <property type="term" value="F:5'-deoxynucleotidase activity"/>
    <property type="evidence" value="ECO:0007669"/>
    <property type="project" value="InterPro"/>
</dbReference>
<sequence>MSSAVAAPVAQQIIPFSQLITFVMELDKLKSIYRKTKLLNNERQENSAEHSWHFAMMAMAFAPYVQDADMLRILKMALLHDVVEIDAGDVLVFDLAARKAIAEQEVAAAHRIFGLLPQPQADEFLALWNEYDAAETRESRIANMLDRVMPVLMNLHNQGQSWVEHNISLAQVIDRTKFIADVHPQFWDWLRPELDAAQEKGWLK</sequence>
<dbReference type="PANTHER" id="PTHR11845">
    <property type="entry name" value="5'-DEOXYNUCLEOTIDASE HDDC2"/>
    <property type="match status" value="1"/>
</dbReference>
<organism evidence="4 5">
    <name type="scientific">Morganella psychrotolerans</name>
    <dbReference type="NCBI Taxonomy" id="368603"/>
    <lineage>
        <taxon>Bacteria</taxon>
        <taxon>Pseudomonadati</taxon>
        <taxon>Pseudomonadota</taxon>
        <taxon>Gammaproteobacteria</taxon>
        <taxon>Enterobacterales</taxon>
        <taxon>Morganellaceae</taxon>
        <taxon>Morganella</taxon>
    </lineage>
</organism>
<dbReference type="SUPFAM" id="SSF109604">
    <property type="entry name" value="HD-domain/PDEase-like"/>
    <property type="match status" value="1"/>
</dbReference>
<dbReference type="Gene3D" id="1.10.3210.10">
    <property type="entry name" value="Hypothetical protein af1432"/>
    <property type="match status" value="1"/>
</dbReference>
<proteinExistence type="predicted"/>
<evidence type="ECO:0000256" key="1">
    <source>
        <dbReference type="ARBA" id="ARBA00022723"/>
    </source>
</evidence>
<dbReference type="InterPro" id="IPR006674">
    <property type="entry name" value="HD_domain"/>
</dbReference>
<keyword evidence="1" id="KW-0479">Metal-binding</keyword>
<evidence type="ECO:0000313" key="4">
    <source>
        <dbReference type="EMBL" id="OBU02145.1"/>
    </source>
</evidence>
<dbReference type="AlphaFoldDB" id="A0A1B8GZ95"/>
<gene>
    <name evidence="4" type="ORF">AYY17_13685</name>
</gene>
<dbReference type="Proteomes" id="UP000092247">
    <property type="component" value="Unassembled WGS sequence"/>
</dbReference>
<dbReference type="STRING" id="368603.AYY16_00440"/>
<dbReference type="InterPro" id="IPR039356">
    <property type="entry name" value="YfbR/HDDC2"/>
</dbReference>